<reference evidence="2" key="3">
    <citation type="submission" date="2020-03" db="EMBL/GenBank/DDBJ databases">
        <title>A mixture of massive structural variations and highly conserved coding sequences in Ustilaginoidea virens genome.</title>
        <authorList>
            <person name="Zhang K."/>
            <person name="Zhao Z."/>
            <person name="Zhang Z."/>
            <person name="Li Y."/>
            <person name="Hsiang T."/>
            <person name="Sun W."/>
        </authorList>
    </citation>
    <scope>NUCLEOTIDE SEQUENCE</scope>
    <source>
        <strain evidence="2">UV-8b</strain>
    </source>
</reference>
<keyword evidence="3" id="KW-1185">Reference proteome</keyword>
<accession>A0A063BXW1</accession>
<evidence type="ECO:0000313" key="3">
    <source>
        <dbReference type="Proteomes" id="UP000027002"/>
    </source>
</evidence>
<dbReference type="Proteomes" id="UP000027002">
    <property type="component" value="Chromosome 1"/>
</dbReference>
<evidence type="ECO:0000313" key="4">
    <source>
        <dbReference type="Proteomes" id="UP000054053"/>
    </source>
</evidence>
<protein>
    <submittedName>
        <fullName evidence="1">Uncharacterized protein</fullName>
    </submittedName>
</protein>
<name>A0A063BXW1_USTVR</name>
<dbReference type="EMBL" id="CP072753">
    <property type="protein sequence ID" value="QUC16152.1"/>
    <property type="molecule type" value="Genomic_DNA"/>
</dbReference>
<proteinExistence type="predicted"/>
<gene>
    <name evidence="2" type="ORF">UV8b_00393</name>
    <name evidence="1" type="ORF">UVI_02027050</name>
</gene>
<sequence>MDEDDAGILNMQLSDDDVDVAKKKADRTGQAEDDFQATRRRYRVKVENGDMHKHVRLPLEPGASKMRTQQVIHAVEELYFYRQYHKAADLVARAFANGGREAIDDDSRRLLDTYRSMCLNKSTLSSSP</sequence>
<organism evidence="1 4">
    <name type="scientific">Ustilaginoidea virens</name>
    <name type="common">Rice false smut fungus</name>
    <name type="synonym">Villosiclava virens</name>
    <dbReference type="NCBI Taxonomy" id="1159556"/>
    <lineage>
        <taxon>Eukaryota</taxon>
        <taxon>Fungi</taxon>
        <taxon>Dikarya</taxon>
        <taxon>Ascomycota</taxon>
        <taxon>Pezizomycotina</taxon>
        <taxon>Sordariomycetes</taxon>
        <taxon>Hypocreomycetidae</taxon>
        <taxon>Hypocreales</taxon>
        <taxon>Clavicipitaceae</taxon>
        <taxon>Ustilaginoidea</taxon>
    </lineage>
</organism>
<dbReference type="HOGENOM" id="CLU_127830_0_0_1"/>
<dbReference type="KEGG" id="uvi:66061171"/>
<dbReference type="GeneID" id="66061171"/>
<dbReference type="RefSeq" id="XP_042993825.1">
    <property type="nucleotide sequence ID" value="XM_043137891.1"/>
</dbReference>
<reference evidence="4" key="2">
    <citation type="journal article" date="2016" name="Genome Announc.">
        <title>Genome sequence of Ustilaginoidea virens IPU010, a rice pathogenic fungus causing false smut.</title>
        <authorList>
            <person name="Kumagai T."/>
            <person name="Ishii T."/>
            <person name="Terai G."/>
            <person name="Umemura M."/>
            <person name="Machida M."/>
            <person name="Asai K."/>
        </authorList>
    </citation>
    <scope>NUCLEOTIDE SEQUENCE [LARGE SCALE GENOMIC DNA]</scope>
    <source>
        <strain evidence="4">IPU010</strain>
    </source>
</reference>
<evidence type="ECO:0000313" key="2">
    <source>
        <dbReference type="EMBL" id="QUC16152.1"/>
    </source>
</evidence>
<dbReference type="EMBL" id="BBTG02000011">
    <property type="protein sequence ID" value="GAO17916.1"/>
    <property type="molecule type" value="Genomic_DNA"/>
</dbReference>
<dbReference type="OrthoDB" id="3938544at2759"/>
<dbReference type="AlphaFoldDB" id="A0A063BXW1"/>
<reference evidence="1" key="1">
    <citation type="journal article" date="2016" name="Genome Announc.">
        <title>Genome Sequence of Ustilaginoidea virens IPU010, a Rice Pathogenic Fungus Causing False Smut.</title>
        <authorList>
            <person name="Kumagai T."/>
            <person name="Ishii T."/>
            <person name="Terai G."/>
            <person name="Umemura M."/>
            <person name="Machida M."/>
            <person name="Asai K."/>
        </authorList>
    </citation>
    <scope>NUCLEOTIDE SEQUENCE [LARGE SCALE GENOMIC DNA]</scope>
    <source>
        <strain evidence="1">IPU010</strain>
    </source>
</reference>
<dbReference type="Proteomes" id="UP000054053">
    <property type="component" value="Unassembled WGS sequence"/>
</dbReference>
<evidence type="ECO:0000313" key="1">
    <source>
        <dbReference type="EMBL" id="GAO17916.1"/>
    </source>
</evidence>